<feature type="region of interest" description="Disordered" evidence="1">
    <location>
        <begin position="1"/>
        <end position="124"/>
    </location>
</feature>
<accession>A0AB34HDI4</accession>
<proteinExistence type="predicted"/>
<evidence type="ECO:0000313" key="3">
    <source>
        <dbReference type="Proteomes" id="UP001159641"/>
    </source>
</evidence>
<gene>
    <name evidence="2" type="ORF">J1605_004989</name>
</gene>
<evidence type="ECO:0000313" key="2">
    <source>
        <dbReference type="EMBL" id="KAJ8789066.1"/>
    </source>
</evidence>
<organism evidence="2 3">
    <name type="scientific">Eschrichtius robustus</name>
    <name type="common">California gray whale</name>
    <name type="synonym">Eschrichtius gibbosus</name>
    <dbReference type="NCBI Taxonomy" id="9764"/>
    <lineage>
        <taxon>Eukaryota</taxon>
        <taxon>Metazoa</taxon>
        <taxon>Chordata</taxon>
        <taxon>Craniata</taxon>
        <taxon>Vertebrata</taxon>
        <taxon>Euteleostomi</taxon>
        <taxon>Mammalia</taxon>
        <taxon>Eutheria</taxon>
        <taxon>Laurasiatheria</taxon>
        <taxon>Artiodactyla</taxon>
        <taxon>Whippomorpha</taxon>
        <taxon>Cetacea</taxon>
        <taxon>Mysticeti</taxon>
        <taxon>Eschrichtiidae</taxon>
        <taxon>Eschrichtius</taxon>
    </lineage>
</organism>
<dbReference type="AlphaFoldDB" id="A0AB34HDI4"/>
<dbReference type="Proteomes" id="UP001159641">
    <property type="component" value="Unassembled WGS sequence"/>
</dbReference>
<evidence type="ECO:0000256" key="1">
    <source>
        <dbReference type="SAM" id="MobiDB-lite"/>
    </source>
</evidence>
<name>A0AB34HDI4_ESCRO</name>
<reference evidence="2 3" key="1">
    <citation type="submission" date="2022-11" db="EMBL/GenBank/DDBJ databases">
        <title>Whole genome sequence of Eschrichtius robustus ER-17-0199.</title>
        <authorList>
            <person name="Bruniche-Olsen A."/>
            <person name="Black A.N."/>
            <person name="Fields C.J."/>
            <person name="Walden K."/>
            <person name="Dewoody J.A."/>
        </authorList>
    </citation>
    <scope>NUCLEOTIDE SEQUENCE [LARGE SCALE GENOMIC DNA]</scope>
    <source>
        <strain evidence="2">ER-17-0199</strain>
        <tissue evidence="2">Blubber</tissue>
    </source>
</reference>
<feature type="compositionally biased region" description="Basic and acidic residues" evidence="1">
    <location>
        <begin position="52"/>
        <end position="84"/>
    </location>
</feature>
<protein>
    <submittedName>
        <fullName evidence="2">Uncharacterized protein</fullName>
    </submittedName>
</protein>
<keyword evidence="3" id="KW-1185">Reference proteome</keyword>
<dbReference type="EMBL" id="JAIQCJ010001532">
    <property type="protein sequence ID" value="KAJ8789066.1"/>
    <property type="molecule type" value="Genomic_DNA"/>
</dbReference>
<comment type="caution">
    <text evidence="2">The sequence shown here is derived from an EMBL/GenBank/DDBJ whole genome shotgun (WGS) entry which is preliminary data.</text>
</comment>
<sequence length="124" mass="12961">MHRKRKARAAGAVPQPASRARSRPLALCPPQPNPAPAGAERRAGIASPGQSERARPPPSRHLEDMEVKEPVARGRGGERGRDPSGEPGAPGSLLPPREHGECPPLPRLLANSGGSPLVLPRGPL</sequence>